<feature type="binding site" evidence="14">
    <location>
        <position position="57"/>
    </location>
    <ligand>
        <name>ATP</name>
        <dbReference type="ChEBI" id="CHEBI:30616"/>
    </ligand>
</feature>
<evidence type="ECO:0000313" key="17">
    <source>
        <dbReference type="Proteomes" id="UP000504604"/>
    </source>
</evidence>
<keyword evidence="9" id="KW-0418">Kinase</keyword>
<dbReference type="RefSeq" id="XP_011086513.1">
    <property type="nucleotide sequence ID" value="XM_011088211.2"/>
</dbReference>
<dbReference type="PANTHER" id="PTHR24056">
    <property type="entry name" value="CELL DIVISION PROTEIN KINASE"/>
    <property type="match status" value="1"/>
</dbReference>
<dbReference type="GO" id="GO:0004693">
    <property type="term" value="F:cyclin-dependent protein serine/threonine kinase activity"/>
    <property type="evidence" value="ECO:0007669"/>
    <property type="project" value="UniProtKB-EC"/>
</dbReference>
<dbReference type="GO" id="GO:0005634">
    <property type="term" value="C:nucleus"/>
    <property type="evidence" value="ECO:0007669"/>
    <property type="project" value="TreeGrafter"/>
</dbReference>
<dbReference type="GO" id="GO:0010389">
    <property type="term" value="P:regulation of G2/M transition of mitotic cell cycle"/>
    <property type="evidence" value="ECO:0007669"/>
    <property type="project" value="TreeGrafter"/>
</dbReference>
<sequence length="320" mass="36413">MEVDLQCCYNFPFFGCIRFASSHQMERYAKLQGIGRGAYGEVYMYKDLTNGETVAVKWIKFGDKDEGLPHEVLREISVLKELDHENIVRLLDVVAKEKSIFLVFEYLDLDLAKFIEDHSTTGIDPLVIKGFLFQILKGVSYCHSQKVLHRDLKPHNLLVDLQSKTVKLADFGLARTFDVPLPKYTTGIATLEYKAPEVLLGMRYSSTVDIWSVGCIFAKMVTRHGLFSGVSCTSLMSQILSIFPLPNERDWPGVTSAIPKLMEMETYPSEPNMVLADLVRGLDREGIDLLSRMLCMNPKRRITAYDALKHPYFKDLQGNR</sequence>
<evidence type="ECO:0000256" key="12">
    <source>
        <dbReference type="ARBA" id="ARBA00047811"/>
    </source>
</evidence>
<keyword evidence="3 15" id="KW-0723">Serine/threonine-protein kinase</keyword>
<evidence type="ECO:0000256" key="2">
    <source>
        <dbReference type="ARBA" id="ARBA00012425"/>
    </source>
</evidence>
<evidence type="ECO:0000256" key="13">
    <source>
        <dbReference type="ARBA" id="ARBA00048367"/>
    </source>
</evidence>
<dbReference type="EC" id="2.7.11.22" evidence="2"/>
<dbReference type="GeneID" id="105168223"/>
<dbReference type="GO" id="GO:0010468">
    <property type="term" value="P:regulation of gene expression"/>
    <property type="evidence" value="ECO:0007669"/>
    <property type="project" value="TreeGrafter"/>
</dbReference>
<feature type="domain" description="Protein kinase" evidence="16">
    <location>
        <begin position="28"/>
        <end position="313"/>
    </location>
</feature>
<evidence type="ECO:0000256" key="4">
    <source>
        <dbReference type="ARBA" id="ARBA00022553"/>
    </source>
</evidence>
<dbReference type="InterPro" id="IPR017441">
    <property type="entry name" value="Protein_kinase_ATP_BS"/>
</dbReference>
<comment type="catalytic activity">
    <reaction evidence="12">
        <text>L-threonyl-[protein] + ATP = O-phospho-L-threonyl-[protein] + ADP + H(+)</text>
        <dbReference type="Rhea" id="RHEA:46608"/>
        <dbReference type="Rhea" id="RHEA-COMP:11060"/>
        <dbReference type="Rhea" id="RHEA-COMP:11605"/>
        <dbReference type="ChEBI" id="CHEBI:15378"/>
        <dbReference type="ChEBI" id="CHEBI:30013"/>
        <dbReference type="ChEBI" id="CHEBI:30616"/>
        <dbReference type="ChEBI" id="CHEBI:61977"/>
        <dbReference type="ChEBI" id="CHEBI:456216"/>
        <dbReference type="EC" id="2.7.11.22"/>
    </reaction>
</comment>
<reference evidence="18" key="2">
    <citation type="submission" date="2025-08" db="UniProtKB">
        <authorList>
            <consortium name="RefSeq"/>
        </authorList>
    </citation>
    <scope>IDENTIFICATION</scope>
</reference>
<dbReference type="GO" id="GO:0000307">
    <property type="term" value="C:cyclin-dependent protein kinase holoenzyme complex"/>
    <property type="evidence" value="ECO:0007669"/>
    <property type="project" value="TreeGrafter"/>
</dbReference>
<dbReference type="KEGG" id="sind:105168223"/>
<proteinExistence type="inferred from homology"/>
<evidence type="ECO:0000256" key="6">
    <source>
        <dbReference type="ARBA" id="ARBA00022679"/>
    </source>
</evidence>
<dbReference type="Gene3D" id="1.10.510.10">
    <property type="entry name" value="Transferase(Phosphotransferase) domain 1"/>
    <property type="match status" value="1"/>
</dbReference>
<evidence type="ECO:0000313" key="18">
    <source>
        <dbReference type="RefSeq" id="XP_011086513.1"/>
    </source>
</evidence>
<dbReference type="AlphaFoldDB" id="A0A6I9TLZ1"/>
<evidence type="ECO:0000256" key="11">
    <source>
        <dbReference type="ARBA" id="ARBA00023306"/>
    </source>
</evidence>
<evidence type="ECO:0000259" key="16">
    <source>
        <dbReference type="PROSITE" id="PS50011"/>
    </source>
</evidence>
<keyword evidence="5 18" id="KW-0132">Cell division</keyword>
<evidence type="ECO:0000256" key="9">
    <source>
        <dbReference type="ARBA" id="ARBA00022777"/>
    </source>
</evidence>
<dbReference type="InterPro" id="IPR008271">
    <property type="entry name" value="Ser/Thr_kinase_AS"/>
</dbReference>
<evidence type="ECO:0000256" key="8">
    <source>
        <dbReference type="ARBA" id="ARBA00022776"/>
    </source>
</evidence>
<dbReference type="InterPro" id="IPR050108">
    <property type="entry name" value="CDK"/>
</dbReference>
<keyword evidence="4" id="KW-0597">Phosphoprotein</keyword>
<dbReference type="GO" id="GO:0007165">
    <property type="term" value="P:signal transduction"/>
    <property type="evidence" value="ECO:0007669"/>
    <property type="project" value="TreeGrafter"/>
</dbReference>
<evidence type="ECO:0000256" key="1">
    <source>
        <dbReference type="ARBA" id="ARBA00006485"/>
    </source>
</evidence>
<dbReference type="PANTHER" id="PTHR24056:SF548">
    <property type="entry name" value="CYCLIN-DEPENDENT KINASE A-1"/>
    <property type="match status" value="1"/>
</dbReference>
<dbReference type="Pfam" id="PF00069">
    <property type="entry name" value="Pkinase"/>
    <property type="match status" value="1"/>
</dbReference>
<dbReference type="GO" id="GO:0005737">
    <property type="term" value="C:cytoplasm"/>
    <property type="evidence" value="ECO:0007669"/>
    <property type="project" value="TreeGrafter"/>
</dbReference>
<gene>
    <name evidence="18" type="primary">LOC105168223</name>
</gene>
<dbReference type="SUPFAM" id="SSF56112">
    <property type="entry name" value="Protein kinase-like (PK-like)"/>
    <property type="match status" value="1"/>
</dbReference>
<keyword evidence="8" id="KW-0498">Mitosis</keyword>
<dbReference type="FunFam" id="1.10.510.10:FF:000624">
    <property type="entry name" value="Mitogen-activated protein kinase"/>
    <property type="match status" value="1"/>
</dbReference>
<dbReference type="SMART" id="SM00220">
    <property type="entry name" value="S_TKc"/>
    <property type="match status" value="1"/>
</dbReference>
<comment type="catalytic activity">
    <reaction evidence="13">
        <text>L-seryl-[protein] + ATP = O-phospho-L-seryl-[protein] + ADP + H(+)</text>
        <dbReference type="Rhea" id="RHEA:17989"/>
        <dbReference type="Rhea" id="RHEA-COMP:9863"/>
        <dbReference type="Rhea" id="RHEA-COMP:11604"/>
        <dbReference type="ChEBI" id="CHEBI:15378"/>
        <dbReference type="ChEBI" id="CHEBI:29999"/>
        <dbReference type="ChEBI" id="CHEBI:30616"/>
        <dbReference type="ChEBI" id="CHEBI:83421"/>
        <dbReference type="ChEBI" id="CHEBI:456216"/>
        <dbReference type="EC" id="2.7.11.22"/>
    </reaction>
</comment>
<organism evidence="17 18">
    <name type="scientific">Sesamum indicum</name>
    <name type="common">Oriental sesame</name>
    <name type="synonym">Sesamum orientale</name>
    <dbReference type="NCBI Taxonomy" id="4182"/>
    <lineage>
        <taxon>Eukaryota</taxon>
        <taxon>Viridiplantae</taxon>
        <taxon>Streptophyta</taxon>
        <taxon>Embryophyta</taxon>
        <taxon>Tracheophyta</taxon>
        <taxon>Spermatophyta</taxon>
        <taxon>Magnoliopsida</taxon>
        <taxon>eudicotyledons</taxon>
        <taxon>Gunneridae</taxon>
        <taxon>Pentapetalae</taxon>
        <taxon>asterids</taxon>
        <taxon>lamiids</taxon>
        <taxon>Lamiales</taxon>
        <taxon>Pedaliaceae</taxon>
        <taxon>Sesamum</taxon>
    </lineage>
</organism>
<keyword evidence="7 14" id="KW-0547">Nucleotide-binding</keyword>
<dbReference type="OrthoDB" id="906768at2759"/>
<accession>A0A6I9TLZ1</accession>
<keyword evidence="10 14" id="KW-0067">ATP-binding</keyword>
<evidence type="ECO:0000256" key="15">
    <source>
        <dbReference type="RuleBase" id="RU000304"/>
    </source>
</evidence>
<dbReference type="GO" id="GO:0000082">
    <property type="term" value="P:G1/S transition of mitotic cell cycle"/>
    <property type="evidence" value="ECO:0007669"/>
    <property type="project" value="TreeGrafter"/>
</dbReference>
<dbReference type="PROSITE" id="PS00108">
    <property type="entry name" value="PROTEIN_KINASE_ST"/>
    <property type="match status" value="1"/>
</dbReference>
<dbReference type="FunFam" id="3.30.200.20:FF:000124">
    <property type="entry name" value="Cyclin-dependent kinase 4"/>
    <property type="match status" value="1"/>
</dbReference>
<dbReference type="PROSITE" id="PS00107">
    <property type="entry name" value="PROTEIN_KINASE_ATP"/>
    <property type="match status" value="1"/>
</dbReference>
<dbReference type="GO" id="GO:0030332">
    <property type="term" value="F:cyclin binding"/>
    <property type="evidence" value="ECO:0007669"/>
    <property type="project" value="TreeGrafter"/>
</dbReference>
<evidence type="ECO:0000256" key="10">
    <source>
        <dbReference type="ARBA" id="ARBA00022840"/>
    </source>
</evidence>
<dbReference type="InParanoid" id="A0A6I9TLZ1"/>
<dbReference type="GO" id="GO:0051445">
    <property type="term" value="P:regulation of meiotic cell cycle"/>
    <property type="evidence" value="ECO:0007669"/>
    <property type="project" value="TreeGrafter"/>
</dbReference>
<dbReference type="Gene3D" id="3.30.200.20">
    <property type="entry name" value="Phosphorylase Kinase, domain 1"/>
    <property type="match status" value="1"/>
</dbReference>
<keyword evidence="11" id="KW-0131">Cell cycle</keyword>
<dbReference type="Proteomes" id="UP000504604">
    <property type="component" value="Linkage group LG1"/>
</dbReference>
<evidence type="ECO:0000256" key="3">
    <source>
        <dbReference type="ARBA" id="ARBA00022527"/>
    </source>
</evidence>
<dbReference type="GO" id="GO:0051301">
    <property type="term" value="P:cell division"/>
    <property type="evidence" value="ECO:0007669"/>
    <property type="project" value="UniProtKB-KW"/>
</dbReference>
<keyword evidence="6" id="KW-0808">Transferase</keyword>
<dbReference type="GO" id="GO:0005524">
    <property type="term" value="F:ATP binding"/>
    <property type="evidence" value="ECO:0007669"/>
    <property type="project" value="UniProtKB-UniRule"/>
</dbReference>
<dbReference type="InterPro" id="IPR000719">
    <property type="entry name" value="Prot_kinase_dom"/>
</dbReference>
<dbReference type="InterPro" id="IPR011009">
    <property type="entry name" value="Kinase-like_dom_sf"/>
</dbReference>
<keyword evidence="17" id="KW-1185">Reference proteome</keyword>
<dbReference type="CDD" id="cd07829">
    <property type="entry name" value="STKc_CDK_like"/>
    <property type="match status" value="1"/>
</dbReference>
<comment type="similarity">
    <text evidence="1">Belongs to the protein kinase superfamily. CMGC Ser/Thr protein kinase family. CDC2/CDKX subfamily.</text>
</comment>
<reference evidence="17" key="1">
    <citation type="submission" date="2024-10" db="UniProtKB">
        <authorList>
            <consortium name="RefSeq"/>
        </authorList>
    </citation>
    <scope>NUCLEOTIDE SEQUENCE [LARGE SCALE GENOMIC DNA]</scope>
    <source>
        <strain evidence="17">cv. Zhongzhi No. 13</strain>
    </source>
</reference>
<evidence type="ECO:0000256" key="7">
    <source>
        <dbReference type="ARBA" id="ARBA00022741"/>
    </source>
</evidence>
<protein>
    <recommendedName>
        <fullName evidence="2">cyclin-dependent kinase</fullName>
        <ecNumber evidence="2">2.7.11.22</ecNumber>
    </recommendedName>
</protein>
<name>A0A6I9TLZ1_SESIN</name>
<dbReference type="PROSITE" id="PS50011">
    <property type="entry name" value="PROTEIN_KINASE_DOM"/>
    <property type="match status" value="1"/>
</dbReference>
<evidence type="ECO:0000256" key="5">
    <source>
        <dbReference type="ARBA" id="ARBA00022618"/>
    </source>
</evidence>
<evidence type="ECO:0000256" key="14">
    <source>
        <dbReference type="PROSITE-ProRule" id="PRU10141"/>
    </source>
</evidence>